<evidence type="ECO:0000256" key="1">
    <source>
        <dbReference type="SAM" id="MobiDB-lite"/>
    </source>
</evidence>
<dbReference type="OrthoDB" id="5243203at2"/>
<name>A0A660L5E0_9ACTN</name>
<evidence type="ECO:0000256" key="2">
    <source>
        <dbReference type="SAM" id="SignalP"/>
    </source>
</evidence>
<evidence type="ECO:0000313" key="4">
    <source>
        <dbReference type="Proteomes" id="UP000278962"/>
    </source>
</evidence>
<protein>
    <submittedName>
        <fullName evidence="3">WD40 repeat protein</fullName>
    </submittedName>
</protein>
<evidence type="ECO:0000313" key="3">
    <source>
        <dbReference type="EMBL" id="RKQ88099.1"/>
    </source>
</evidence>
<feature type="compositionally biased region" description="Low complexity" evidence="1">
    <location>
        <begin position="311"/>
        <end position="323"/>
    </location>
</feature>
<feature type="region of interest" description="Disordered" evidence="1">
    <location>
        <begin position="234"/>
        <end position="265"/>
    </location>
</feature>
<reference evidence="3 4" key="1">
    <citation type="submission" date="2018-10" db="EMBL/GenBank/DDBJ databases">
        <title>Genomic Encyclopedia of Archaeal and Bacterial Type Strains, Phase II (KMG-II): from individual species to whole genera.</title>
        <authorList>
            <person name="Goeker M."/>
        </authorList>
    </citation>
    <scope>NUCLEOTIDE SEQUENCE [LARGE SCALE GENOMIC DNA]</scope>
    <source>
        <strain evidence="3 4">DSM 14954</strain>
    </source>
</reference>
<feature type="compositionally biased region" description="Pro residues" evidence="1">
    <location>
        <begin position="324"/>
        <end position="339"/>
    </location>
</feature>
<accession>A0A660L5E0</accession>
<keyword evidence="2" id="KW-0732">Signal</keyword>
<dbReference type="RefSeq" id="WP_121257309.1">
    <property type="nucleotide sequence ID" value="NZ_RBIL01000002.1"/>
</dbReference>
<dbReference type="InterPro" id="IPR011659">
    <property type="entry name" value="WD40"/>
</dbReference>
<feature type="signal peptide" evidence="2">
    <location>
        <begin position="1"/>
        <end position="22"/>
    </location>
</feature>
<dbReference type="EMBL" id="RBIL01000002">
    <property type="protein sequence ID" value="RKQ88099.1"/>
    <property type="molecule type" value="Genomic_DNA"/>
</dbReference>
<keyword evidence="4" id="KW-1185">Reference proteome</keyword>
<feature type="chain" id="PRO_5024870767" evidence="2">
    <location>
        <begin position="23"/>
        <end position="427"/>
    </location>
</feature>
<dbReference type="AlphaFoldDB" id="A0A660L5E0"/>
<organism evidence="3 4">
    <name type="scientific">Solirubrobacter pauli</name>
    <dbReference type="NCBI Taxonomy" id="166793"/>
    <lineage>
        <taxon>Bacteria</taxon>
        <taxon>Bacillati</taxon>
        <taxon>Actinomycetota</taxon>
        <taxon>Thermoleophilia</taxon>
        <taxon>Solirubrobacterales</taxon>
        <taxon>Solirubrobacteraceae</taxon>
        <taxon>Solirubrobacter</taxon>
    </lineage>
</organism>
<dbReference type="Proteomes" id="UP000278962">
    <property type="component" value="Unassembled WGS sequence"/>
</dbReference>
<dbReference type="InterPro" id="IPR011042">
    <property type="entry name" value="6-blade_b-propeller_TolB-like"/>
</dbReference>
<comment type="caution">
    <text evidence="3">The sequence shown here is derived from an EMBL/GenBank/DDBJ whole genome shotgun (WGS) entry which is preliminary data.</text>
</comment>
<proteinExistence type="predicted"/>
<feature type="region of interest" description="Disordered" evidence="1">
    <location>
        <begin position="298"/>
        <end position="339"/>
    </location>
</feature>
<dbReference type="Gene3D" id="2.120.10.30">
    <property type="entry name" value="TolB, C-terminal domain"/>
    <property type="match status" value="2"/>
</dbReference>
<sequence>MLRLLSAAALAGALLVPATAAADSIVYIDQGNVWSAAPDGSRKVQLTEGGDWHSPTQADDGTVAAVQGGGPISVLARDGRPLRTITTAFQKSSNGGQYPPRPVELSFSPDGTKLAYVYTAYNCKVVATCGVTTSTFYTRADVTTATPVEVYGNQFDVAHPEWITNERTLVFGGAGSQVSIDDLGPGDYSHTAWMTPNADQGDGELSRDLKKLATTFFYGKDTLIAFFAVSGDPRTQTPPAQPELACQTSAGDERHADPSWSPDSSAVAFQSSKGIEVVRFNAVVAGACDVAGEHILTATGSEPDWGPADPPAARYAPPSGTTPVPAPPATGPAPAPVPSAPTLRITTAKATRAALRKGLTVKVDVPSTGKVTAKLLDGRKTVATGKATARRAGALTLRLSKTRSRAKRLALAVTAGTSTVKRTLTIR</sequence>
<dbReference type="Pfam" id="PF07676">
    <property type="entry name" value="PD40"/>
    <property type="match status" value="2"/>
</dbReference>
<dbReference type="SUPFAM" id="SSF69304">
    <property type="entry name" value="Tricorn protease N-terminal domain"/>
    <property type="match status" value="1"/>
</dbReference>
<gene>
    <name evidence="3" type="ORF">C8N24_6138</name>
</gene>